<dbReference type="PROSITE" id="PS51424">
    <property type="entry name" value="ROC"/>
    <property type="match status" value="1"/>
</dbReference>
<dbReference type="Gene3D" id="3.30.70.1390">
    <property type="entry name" value="ROC domain from the Parkinson's disease-associated leucine-rich repeat kinase 2"/>
    <property type="match status" value="1"/>
</dbReference>
<evidence type="ECO:0000256" key="5">
    <source>
        <dbReference type="ARBA" id="ARBA00022741"/>
    </source>
</evidence>
<keyword evidence="3" id="KW-0433">Leucine-rich repeat</keyword>
<dbReference type="OrthoDB" id="1866797at2759"/>
<dbReference type="InterPro" id="IPR050647">
    <property type="entry name" value="Plant_LRR-RLKs"/>
</dbReference>
<evidence type="ECO:0000313" key="10">
    <source>
        <dbReference type="Proteomes" id="UP000594262"/>
    </source>
</evidence>
<evidence type="ECO:0000256" key="3">
    <source>
        <dbReference type="ARBA" id="ARBA00022614"/>
    </source>
</evidence>
<dbReference type="GO" id="GO:0009966">
    <property type="term" value="P:regulation of signal transduction"/>
    <property type="evidence" value="ECO:0007669"/>
    <property type="project" value="UniProtKB-ARBA"/>
</dbReference>
<proteinExistence type="inferred from homology"/>
<keyword evidence="10" id="KW-1185">Reference proteome</keyword>
<dbReference type="SUPFAM" id="SSF50978">
    <property type="entry name" value="WD40 repeat-like"/>
    <property type="match status" value="1"/>
</dbReference>
<dbReference type="RefSeq" id="XP_066934839.1">
    <property type="nucleotide sequence ID" value="XM_067078738.1"/>
</dbReference>
<evidence type="ECO:0008006" key="11">
    <source>
        <dbReference type="Google" id="ProtNLM"/>
    </source>
</evidence>
<dbReference type="GO" id="GO:0004672">
    <property type="term" value="F:protein kinase activity"/>
    <property type="evidence" value="ECO:0007669"/>
    <property type="project" value="InterPro"/>
</dbReference>
<dbReference type="Pfam" id="PF07714">
    <property type="entry name" value="PK_Tyr_Ser-Thr"/>
    <property type="match status" value="1"/>
</dbReference>
<dbReference type="Gene3D" id="1.10.510.10">
    <property type="entry name" value="Transferase(Phosphotransferase) domain 1"/>
    <property type="match status" value="1"/>
</dbReference>
<comment type="similarity">
    <text evidence="2">Belongs to the protein kinase superfamily. TKL Ser/Thr protein kinase family. ROCO subfamily.</text>
</comment>
<dbReference type="Pfam" id="PF13855">
    <property type="entry name" value="LRR_8"/>
    <property type="match status" value="1"/>
</dbReference>
<accession>A0A7M5U866</accession>
<dbReference type="InterPro" id="IPR032675">
    <property type="entry name" value="LRR_dom_sf"/>
</dbReference>
<dbReference type="PANTHER" id="PTHR48056">
    <property type="entry name" value="LRR RECEPTOR-LIKE SERINE/THREONINE-PROTEIN KINASE-RELATED"/>
    <property type="match status" value="1"/>
</dbReference>
<dbReference type="InterPro" id="IPR000719">
    <property type="entry name" value="Prot_kinase_dom"/>
</dbReference>
<dbReference type="Gene3D" id="3.40.50.300">
    <property type="entry name" value="P-loop containing nucleotide triphosphate hydrolases"/>
    <property type="match status" value="1"/>
</dbReference>
<dbReference type="PROSITE" id="PS50011">
    <property type="entry name" value="PROTEIN_KINASE_DOM"/>
    <property type="match status" value="1"/>
</dbReference>
<evidence type="ECO:0000259" key="8">
    <source>
        <dbReference type="PROSITE" id="PS51424"/>
    </source>
</evidence>
<dbReference type="InterPro" id="IPR001245">
    <property type="entry name" value="Ser-Thr/Tyr_kinase_cat_dom"/>
</dbReference>
<keyword evidence="4" id="KW-0677">Repeat</keyword>
<evidence type="ECO:0000259" key="7">
    <source>
        <dbReference type="PROSITE" id="PS50011"/>
    </source>
</evidence>
<dbReference type="PROSITE" id="PS50088">
    <property type="entry name" value="ANK_REPEAT"/>
    <property type="match status" value="1"/>
</dbReference>
<dbReference type="InterPro" id="IPR002110">
    <property type="entry name" value="Ankyrin_rpt"/>
</dbReference>
<dbReference type="Pfam" id="PF08477">
    <property type="entry name" value="Roc"/>
    <property type="match status" value="1"/>
</dbReference>
<dbReference type="InterPro" id="IPR001611">
    <property type="entry name" value="Leu-rich_rpt"/>
</dbReference>
<dbReference type="InterPro" id="IPR011009">
    <property type="entry name" value="Kinase-like_dom_sf"/>
</dbReference>
<dbReference type="SUPFAM" id="SSF56112">
    <property type="entry name" value="Protein kinase-like (PK-like)"/>
    <property type="match status" value="1"/>
</dbReference>
<dbReference type="GO" id="GO:0005525">
    <property type="term" value="F:GTP binding"/>
    <property type="evidence" value="ECO:0007669"/>
    <property type="project" value="UniProtKB-KW"/>
</dbReference>
<comment type="cofactor">
    <cofactor evidence="1">
        <name>Mg(2+)</name>
        <dbReference type="ChEBI" id="CHEBI:18420"/>
    </cofactor>
</comment>
<dbReference type="SUPFAM" id="SSF52540">
    <property type="entry name" value="P-loop containing nucleoside triphosphate hydrolases"/>
    <property type="match status" value="1"/>
</dbReference>
<dbReference type="SUPFAM" id="SSF52058">
    <property type="entry name" value="L domain-like"/>
    <property type="match status" value="1"/>
</dbReference>
<dbReference type="InterPro" id="IPR036770">
    <property type="entry name" value="Ankyrin_rpt-contain_sf"/>
</dbReference>
<evidence type="ECO:0000256" key="4">
    <source>
        <dbReference type="ARBA" id="ARBA00022737"/>
    </source>
</evidence>
<dbReference type="SMART" id="SM00369">
    <property type="entry name" value="LRR_TYP"/>
    <property type="match status" value="3"/>
</dbReference>
<feature type="domain" description="Roc" evidence="8">
    <location>
        <begin position="448"/>
        <end position="637"/>
    </location>
</feature>
<dbReference type="PROSITE" id="PS51450">
    <property type="entry name" value="LRR"/>
    <property type="match status" value="3"/>
</dbReference>
<evidence type="ECO:0000313" key="9">
    <source>
        <dbReference type="EnsemblMetazoa" id="CLYHEMP007377.1"/>
    </source>
</evidence>
<dbReference type="InterPro" id="IPR020859">
    <property type="entry name" value="ROC"/>
</dbReference>
<dbReference type="EnsemblMetazoa" id="CLYHEMT007377.1">
    <property type="protein sequence ID" value="CLYHEMP007377.1"/>
    <property type="gene ID" value="CLYHEMG007377"/>
</dbReference>
<evidence type="ECO:0000256" key="2">
    <source>
        <dbReference type="ARBA" id="ARBA00008171"/>
    </source>
</evidence>
<dbReference type="GO" id="GO:0005524">
    <property type="term" value="F:ATP binding"/>
    <property type="evidence" value="ECO:0007669"/>
    <property type="project" value="InterPro"/>
</dbReference>
<sequence>MESKMSTDDVDTKRFGFSPLHNAVFDCNVELVIDLIDKGEDMYCTTKSRYTPIDLSVVLRYTKLVRMFLKYDSKIGKKVYSKTVHKIAEDKDETKLEAILESMLSPSKDVKNVICEDCLQIAVQLNKIEIVNLVCREAPNNMMHCASKALDYGHHEIALLLLSYTATIHNNHEFLELLFGREPAVEESDCFHQYYSLTLTWSDIEKLRCYTKNDSVSGMVKNLMFKCSGVKTKLGQKCLKVILLSKKYCCDSRNKVNWEQLGLTHLEESYINDIVNYHKLSLVDNLISHLPWNLEVLVNLTHLDLSQNKVQEIPVTLLQLPCLRRLNLSCNLIESLPQTNKWSPLLRALSLSGNLLTSLPSKIDSKITYLSIANNKFKEFPMVICNMKTLETLDITGNKDIKKLPIQLGYNTNLKVIYWEGLNVRDIPIRVHQSRETLLSHMRSKAFQAEPHYTMKIAVLGQANHGKTTLIRRLLDVSGGDDTLGGENNIDVQELVLSGSNFTDPRFHFNVWDFAGKEEFYVAHKCFLTEDSLNILVFDVTEVQSGVRDIEPWLVNLASYISKPNVIIIGTKLDRIPKKSLENGFKDYIEGYLKEFIKTFEPKMRNVNLHIFEVISLEDREAIKKLRETIYRIAKEMKIMPSEKLSLFDHYERSKESVMGREIPKSFTIFEREVREKHSILWKPLIHHEDFRYIMRNDFIQEQLVHYEIDEAIKDLTRFLKAKGTLVHFDCLLDDLDDFYFTDPSWLYQLLCCAVKILHKTSNHGRINLHSFRNDLKNEKINFSPLPFKTFLRILYKFQIIIPISADDVLVPSQLYNQPYPMPKQLEFKDMIIRRHVFLLVIPHGFMERLLSRLLFFMKEMMTKQNLSVDATGSEAVLSNDVTIEKMLLDRSLICWKNGIQLELPNFHFSIRKEAVSGNEILETRVLGDLMGYQVLGYIIKHIQTVITEWFSNFDLFLSSDYSGEFSTGIRNFAACPVCTRDGCQKVNFINIEDAFLKYNTKMNDNDAQLSCKGQHLLSRHDVEKMFPELFFKDLPKDLLIDKSTLHFTESGVFAQGAFGDMYHGYHTTSKEKLTPVFIKTFNGSANKETNICELLNAFFAARHETFFLNQLQQNPFIVRLIGISIQTPFVSLVTELASHGALRDILYNKAGRLPIKRILLFRIIKQVANALVYMHQRNIVHRKIRSGNILISELDEQNLNIIVKLGNFEITDSLTPDGMKKVYNFIVPDIRLCKGEYDVSVDIYSFSMVIGEMINGRPSFRGIDPFALKDGQPPSSYEDTFAALYGLLPLTDLRTKMWKEKGTDRPTAEQTLRQAQDCCFQLFYGKKTFPTKVIPLSAVGEKTLWIEYREGIRFIYSGIDMTDLSTSSIASSYYAHHPTEHLISFDGHSVAVIVSKNDSVYIRVWTASKDSFSQEEYIDCTIDEVSFYVHRGIIYIAFAQASFILGRVSLDSFTKGRFNRDISKVHVSGLYGEEARGKFTSLVVVQPSLELSIIIANGRRLYKIITFDDSLVLRSSDLTVDKKLTTSDLITNLVLMPCDQKVAIGLSNGVVRIISIDSLVGVVEVKIDQFFMERYPFEKSTTNLSIVSVCFVLDVMWVGLQNGLILIYDLGEVECPIFLTCFKPYQERLRRLLLWKVTPVDSLYGVEYLIISIGDKLNSNAFGETGVCRLNTLFPPRDAKETLKAEHSESTSTILFWQAVDANTMRIIMQET</sequence>
<protein>
    <recommendedName>
        <fullName evidence="11">Non-specific serine/threonine protein kinase</fullName>
    </recommendedName>
</protein>
<dbReference type="Gene3D" id="3.80.10.10">
    <property type="entry name" value="Ribonuclease Inhibitor"/>
    <property type="match status" value="1"/>
</dbReference>
<feature type="domain" description="Protein kinase" evidence="7">
    <location>
        <begin position="1048"/>
        <end position="1325"/>
    </location>
</feature>
<keyword evidence="5" id="KW-0547">Nucleotide-binding</keyword>
<dbReference type="PRINTS" id="PR00449">
    <property type="entry name" value="RASTRNSFRMNG"/>
</dbReference>
<dbReference type="SMART" id="SM00248">
    <property type="entry name" value="ANK"/>
    <property type="match status" value="3"/>
</dbReference>
<dbReference type="InterPro" id="IPR036322">
    <property type="entry name" value="WD40_repeat_dom_sf"/>
</dbReference>
<reference evidence="9" key="1">
    <citation type="submission" date="2021-01" db="UniProtKB">
        <authorList>
            <consortium name="EnsemblMetazoa"/>
        </authorList>
    </citation>
    <scope>IDENTIFICATION</scope>
</reference>
<evidence type="ECO:0000256" key="1">
    <source>
        <dbReference type="ARBA" id="ARBA00001946"/>
    </source>
</evidence>
<dbReference type="InterPro" id="IPR027417">
    <property type="entry name" value="P-loop_NTPase"/>
</dbReference>
<dbReference type="SUPFAM" id="SSF48403">
    <property type="entry name" value="Ankyrin repeat"/>
    <property type="match status" value="1"/>
</dbReference>
<keyword evidence="6" id="KW-0040">ANK repeat</keyword>
<organism evidence="9 10">
    <name type="scientific">Clytia hemisphaerica</name>
    <dbReference type="NCBI Taxonomy" id="252671"/>
    <lineage>
        <taxon>Eukaryota</taxon>
        <taxon>Metazoa</taxon>
        <taxon>Cnidaria</taxon>
        <taxon>Hydrozoa</taxon>
        <taxon>Hydroidolina</taxon>
        <taxon>Leptothecata</taxon>
        <taxon>Obeliida</taxon>
        <taxon>Clytiidae</taxon>
        <taxon>Clytia</taxon>
    </lineage>
</organism>
<dbReference type="Gene3D" id="1.25.40.20">
    <property type="entry name" value="Ankyrin repeat-containing domain"/>
    <property type="match status" value="1"/>
</dbReference>
<feature type="repeat" description="ANK" evidence="6">
    <location>
        <begin position="15"/>
        <end position="47"/>
    </location>
</feature>
<dbReference type="GeneID" id="136822470"/>
<evidence type="ECO:0000256" key="6">
    <source>
        <dbReference type="PROSITE-ProRule" id="PRU00023"/>
    </source>
</evidence>
<dbReference type="InterPro" id="IPR003591">
    <property type="entry name" value="Leu-rich_rpt_typical-subtyp"/>
</dbReference>
<dbReference type="Proteomes" id="UP000594262">
    <property type="component" value="Unplaced"/>
</dbReference>
<name>A0A7M5U866_9CNID</name>